<dbReference type="RefSeq" id="WP_010276439.1">
    <property type="nucleotide sequence ID" value="NZ_CP065993.1"/>
</dbReference>
<reference evidence="1 2" key="1">
    <citation type="submission" date="2023-02" db="EMBL/GenBank/DDBJ databases">
        <title>Antimicrobial susceptibility testing and tentative epidemiological cut-off values for Lactobacillaceae family species intended for ingestion.</title>
        <authorList>
            <person name="Noehr-Meldgaard K."/>
            <person name="Struve C."/>
            <person name="Ingmer H."/>
            <person name="Koza A."/>
            <person name="Al-Nakeeb K."/>
            <person name="Agersoe Y."/>
        </authorList>
    </citation>
    <scope>NUCLEOTIDE SEQUENCE [LARGE SCALE GENOMIC DNA]</scope>
    <source>
        <strain evidence="1 2">DSM 20193</strain>
    </source>
</reference>
<dbReference type="Proteomes" id="UP001529201">
    <property type="component" value="Unassembled WGS sequence"/>
</dbReference>
<sequence>MTEDENGGHGYVEHASIGNKIVHVFYADDNEGCENNDKQSVADK</sequence>
<proteinExistence type="predicted"/>
<evidence type="ECO:0000313" key="1">
    <source>
        <dbReference type="EMBL" id="MDG9733465.1"/>
    </source>
</evidence>
<dbReference type="GeneID" id="80022552"/>
<name>A0ABT6HCX1_LEUPS</name>
<protein>
    <submittedName>
        <fullName evidence="1">Uncharacterized protein</fullName>
    </submittedName>
</protein>
<dbReference type="EMBL" id="JARGDN010000004">
    <property type="protein sequence ID" value="MDG9733465.1"/>
    <property type="molecule type" value="Genomic_DNA"/>
</dbReference>
<organism evidence="1 2">
    <name type="scientific">Leuconostoc pseudomesenteroides</name>
    <dbReference type="NCBI Taxonomy" id="33968"/>
    <lineage>
        <taxon>Bacteria</taxon>
        <taxon>Bacillati</taxon>
        <taxon>Bacillota</taxon>
        <taxon>Bacilli</taxon>
        <taxon>Lactobacillales</taxon>
        <taxon>Lactobacillaceae</taxon>
        <taxon>Leuconostoc</taxon>
    </lineage>
</organism>
<comment type="caution">
    <text evidence="1">The sequence shown here is derived from an EMBL/GenBank/DDBJ whole genome shotgun (WGS) entry which is preliminary data.</text>
</comment>
<gene>
    <name evidence="1" type="ORF">P1N92_04935</name>
</gene>
<keyword evidence="2" id="KW-1185">Reference proteome</keyword>
<evidence type="ECO:0000313" key="2">
    <source>
        <dbReference type="Proteomes" id="UP001529201"/>
    </source>
</evidence>
<accession>A0ABT6HCX1</accession>